<dbReference type="GO" id="GO:0012505">
    <property type="term" value="C:endomembrane system"/>
    <property type="evidence" value="ECO:0007669"/>
    <property type="project" value="UniProtKB-SubCell"/>
</dbReference>
<evidence type="ECO:0000256" key="13">
    <source>
        <dbReference type="ARBA" id="ARBA00049221"/>
    </source>
</evidence>
<keyword evidence="19" id="KW-1185">Reference proteome</keyword>
<feature type="transmembrane region" description="Helical" evidence="17">
    <location>
        <begin position="48"/>
        <end position="71"/>
    </location>
</feature>
<comment type="catalytic activity">
    <reaction evidence="10">
        <text>12-octadecanoyloxy-octadecanoate + H2O = 12-hydroxyoctadecanoate + octadecanoate + H(+)</text>
        <dbReference type="Rhea" id="RHEA:52080"/>
        <dbReference type="ChEBI" id="CHEBI:15377"/>
        <dbReference type="ChEBI" id="CHEBI:15378"/>
        <dbReference type="ChEBI" id="CHEBI:25629"/>
        <dbReference type="ChEBI" id="CHEBI:84201"/>
        <dbReference type="ChEBI" id="CHEBI:136330"/>
    </reaction>
    <physiologicalReaction direction="left-to-right" evidence="10">
        <dbReference type="Rhea" id="RHEA:52081"/>
    </physiologicalReaction>
</comment>
<comment type="catalytic activity">
    <reaction evidence="9">
        <text>9-hexadecanoyloxy-octadecanoate + H2O = 9-hydroxy-octadecanoate + hexadecanoate + H(+)</text>
        <dbReference type="Rhea" id="RHEA:52052"/>
        <dbReference type="ChEBI" id="CHEBI:7896"/>
        <dbReference type="ChEBI" id="CHEBI:15377"/>
        <dbReference type="ChEBI" id="CHEBI:15378"/>
        <dbReference type="ChEBI" id="CHEBI:83670"/>
        <dbReference type="ChEBI" id="CHEBI:136286"/>
    </reaction>
    <physiologicalReaction direction="left-to-right" evidence="9">
        <dbReference type="Rhea" id="RHEA:52053"/>
    </physiologicalReaction>
</comment>
<evidence type="ECO:0000313" key="18">
    <source>
        <dbReference type="EnsemblMetazoa" id="XP_014255878.1"/>
    </source>
</evidence>
<accession>A0A8I6TGH8</accession>
<evidence type="ECO:0000256" key="14">
    <source>
        <dbReference type="ARBA" id="ARBA00049296"/>
    </source>
</evidence>
<comment type="catalytic activity">
    <reaction evidence="14">
        <text>13-(9Z-octadecenoyloxy)-octadecanoate + H2O = 13-hydroxy-octadecanoate + (9Z)-octadecenoate + H(+)</text>
        <dbReference type="Rhea" id="RHEA:52064"/>
        <dbReference type="ChEBI" id="CHEBI:15377"/>
        <dbReference type="ChEBI" id="CHEBI:15378"/>
        <dbReference type="ChEBI" id="CHEBI:30823"/>
        <dbReference type="ChEBI" id="CHEBI:136303"/>
        <dbReference type="ChEBI" id="CHEBI:136304"/>
    </reaction>
    <physiologicalReaction direction="left-to-right" evidence="14">
        <dbReference type="Rhea" id="RHEA:52065"/>
    </physiologicalReaction>
</comment>
<evidence type="ECO:0000313" key="19">
    <source>
        <dbReference type="Proteomes" id="UP000494040"/>
    </source>
</evidence>
<name>A0A8I6TGH8_CIMLE</name>
<dbReference type="PANTHER" id="PTHR10989:SF16">
    <property type="entry name" value="AT02829P-RELATED"/>
    <property type="match status" value="1"/>
</dbReference>
<evidence type="ECO:0000256" key="16">
    <source>
        <dbReference type="ARBA" id="ARBA00049428"/>
    </source>
</evidence>
<feature type="transmembrane region" description="Helical" evidence="17">
    <location>
        <begin position="204"/>
        <end position="223"/>
    </location>
</feature>
<evidence type="ECO:0000256" key="12">
    <source>
        <dbReference type="ARBA" id="ARBA00048800"/>
    </source>
</evidence>
<evidence type="ECO:0000256" key="15">
    <source>
        <dbReference type="ARBA" id="ARBA00049322"/>
    </source>
</evidence>
<comment type="catalytic activity">
    <reaction evidence="8">
        <text>13-octadecanoyloxy-octadecanoate + H2O = 13-hydroxy-octadecanoate + octadecanoate + H(+)</text>
        <dbReference type="Rhea" id="RHEA:52084"/>
        <dbReference type="ChEBI" id="CHEBI:15377"/>
        <dbReference type="ChEBI" id="CHEBI:15378"/>
        <dbReference type="ChEBI" id="CHEBI:25629"/>
        <dbReference type="ChEBI" id="CHEBI:136304"/>
        <dbReference type="ChEBI" id="CHEBI:136335"/>
    </reaction>
    <physiologicalReaction direction="left-to-right" evidence="8">
        <dbReference type="Rhea" id="RHEA:52085"/>
    </physiologicalReaction>
</comment>
<evidence type="ECO:0000256" key="3">
    <source>
        <dbReference type="ARBA" id="ARBA00009300"/>
    </source>
</evidence>
<keyword evidence="6 17" id="KW-0472">Membrane</keyword>
<comment type="catalytic activity">
    <reaction evidence="11">
        <text>12-(9Z-octadecenoyloxy)-octadecanoate + H2O = 12-hydroxyoctadecanoate + (9Z)-octadecenoate + H(+)</text>
        <dbReference type="Rhea" id="RHEA:52060"/>
        <dbReference type="ChEBI" id="CHEBI:15377"/>
        <dbReference type="ChEBI" id="CHEBI:15378"/>
        <dbReference type="ChEBI" id="CHEBI:30823"/>
        <dbReference type="ChEBI" id="CHEBI:84201"/>
        <dbReference type="ChEBI" id="CHEBI:136302"/>
    </reaction>
    <physiologicalReaction direction="left-to-right" evidence="11">
        <dbReference type="Rhea" id="RHEA:52061"/>
    </physiologicalReaction>
</comment>
<comment type="catalytic activity">
    <reaction evidence="12">
        <text>9-(9Z-octadecenoyloxy)-octadecanoate + H2O = 9-hydroxy-octadecanoate + (9Z)-octadecenoate + H(+)</text>
        <dbReference type="Rhea" id="RHEA:52048"/>
        <dbReference type="ChEBI" id="CHEBI:15377"/>
        <dbReference type="ChEBI" id="CHEBI:15378"/>
        <dbReference type="ChEBI" id="CHEBI:30823"/>
        <dbReference type="ChEBI" id="CHEBI:136282"/>
        <dbReference type="ChEBI" id="CHEBI:136286"/>
    </reaction>
    <physiologicalReaction direction="left-to-right" evidence="12">
        <dbReference type="Rhea" id="RHEA:52049"/>
    </physiologicalReaction>
</comment>
<evidence type="ECO:0000256" key="7">
    <source>
        <dbReference type="ARBA" id="ARBA00047368"/>
    </source>
</evidence>
<feature type="transmembrane region" description="Helical" evidence="17">
    <location>
        <begin position="166"/>
        <end position="184"/>
    </location>
</feature>
<feature type="transmembrane region" description="Helical" evidence="17">
    <location>
        <begin position="136"/>
        <end position="154"/>
    </location>
</feature>
<feature type="transmembrane region" description="Helical" evidence="17">
    <location>
        <begin position="92"/>
        <end position="116"/>
    </location>
</feature>
<dbReference type="OMA" id="YRDIHEM"/>
<evidence type="ECO:0000256" key="9">
    <source>
        <dbReference type="ARBA" id="ARBA00047863"/>
    </source>
</evidence>
<dbReference type="PANTHER" id="PTHR10989">
    <property type="entry name" value="ANDROGEN-INDUCED PROTEIN 1-RELATED"/>
    <property type="match status" value="1"/>
</dbReference>
<feature type="transmembrane region" description="Helical" evidence="17">
    <location>
        <begin position="9"/>
        <end position="28"/>
    </location>
</feature>
<protein>
    <recommendedName>
        <fullName evidence="20">Androgen-dependent TFPI-regulating protein</fullName>
    </recommendedName>
</protein>
<organism evidence="18 19">
    <name type="scientific">Cimex lectularius</name>
    <name type="common">Bed bug</name>
    <name type="synonym">Acanthia lectularia</name>
    <dbReference type="NCBI Taxonomy" id="79782"/>
    <lineage>
        <taxon>Eukaryota</taxon>
        <taxon>Metazoa</taxon>
        <taxon>Ecdysozoa</taxon>
        <taxon>Arthropoda</taxon>
        <taxon>Hexapoda</taxon>
        <taxon>Insecta</taxon>
        <taxon>Pterygota</taxon>
        <taxon>Neoptera</taxon>
        <taxon>Paraneoptera</taxon>
        <taxon>Hemiptera</taxon>
        <taxon>Heteroptera</taxon>
        <taxon>Panheteroptera</taxon>
        <taxon>Cimicomorpha</taxon>
        <taxon>Cimicidae</taxon>
        <taxon>Cimex</taxon>
    </lineage>
</organism>
<evidence type="ECO:0000256" key="6">
    <source>
        <dbReference type="ARBA" id="ARBA00023136"/>
    </source>
</evidence>
<evidence type="ECO:0000256" key="1">
    <source>
        <dbReference type="ARBA" id="ARBA00000923"/>
    </source>
</evidence>
<evidence type="ECO:0008006" key="20">
    <source>
        <dbReference type="Google" id="ProtNLM"/>
    </source>
</evidence>
<comment type="similarity">
    <text evidence="3">Belongs to the AIG1 family.</text>
</comment>
<sequence length="244" mass="28412">MNSDSMKCAAHATVSIVYAVAAGYALYLGVEMPKEFYKNEIFRVGRDYFWYLLCTWLGMIHHFYFGIYSAIDIIERVPPTKSLVKLVNNLHSLGSFILFSVVFPFAVMVSILFWTIFLWDREKVYPNVVDEYLPFWLNHFMHTYPLPLAIFYMATTNQKLPSKTNTFLGLLVFMAVYLIFLIKHRLMTGQWLYFVFNSSTPTQTVLLMAFSLLGPFVFHFVGYKLQIVLNDATNSYLKKDTKVQ</sequence>
<comment type="catalytic activity">
    <reaction evidence="1">
        <text>9-(9Z-hexadecenoyloxy)-octadecanoate + H2O = (9Z)-hexadecenoate + 9-hydroxy-octadecanoate + H(+)</text>
        <dbReference type="Rhea" id="RHEA:52068"/>
        <dbReference type="ChEBI" id="CHEBI:15377"/>
        <dbReference type="ChEBI" id="CHEBI:15378"/>
        <dbReference type="ChEBI" id="CHEBI:32372"/>
        <dbReference type="ChEBI" id="CHEBI:136286"/>
        <dbReference type="ChEBI" id="CHEBI:136309"/>
    </reaction>
    <physiologicalReaction direction="left-to-right" evidence="1">
        <dbReference type="Rhea" id="RHEA:52069"/>
    </physiologicalReaction>
</comment>
<evidence type="ECO:0000256" key="2">
    <source>
        <dbReference type="ARBA" id="ARBA00004127"/>
    </source>
</evidence>
<dbReference type="GeneID" id="106670242"/>
<comment type="catalytic activity">
    <reaction evidence="15">
        <text>13-(9Z-hexadecenoyloxy)-octadecanoate + H2O = 13-hydroxy-octadecanoate + (9Z)-hexadecenoate + H(+)</text>
        <dbReference type="Rhea" id="RHEA:52076"/>
        <dbReference type="ChEBI" id="CHEBI:15377"/>
        <dbReference type="ChEBI" id="CHEBI:15378"/>
        <dbReference type="ChEBI" id="CHEBI:32372"/>
        <dbReference type="ChEBI" id="CHEBI:136304"/>
        <dbReference type="ChEBI" id="CHEBI:136315"/>
    </reaction>
    <physiologicalReaction direction="left-to-right" evidence="15">
        <dbReference type="Rhea" id="RHEA:52077"/>
    </physiologicalReaction>
</comment>
<dbReference type="KEGG" id="clec:106670242"/>
<dbReference type="Proteomes" id="UP000494040">
    <property type="component" value="Unassembled WGS sequence"/>
</dbReference>
<evidence type="ECO:0000256" key="11">
    <source>
        <dbReference type="ARBA" id="ARBA00048701"/>
    </source>
</evidence>
<comment type="catalytic activity">
    <reaction evidence="16">
        <text>12-(9Z-hexadecenoyloxy)-octadecanoate + H2O = 12-hydroxyoctadecanoate + (9Z)-hexadecenoate + H(+)</text>
        <dbReference type="Rhea" id="RHEA:52072"/>
        <dbReference type="ChEBI" id="CHEBI:15377"/>
        <dbReference type="ChEBI" id="CHEBI:15378"/>
        <dbReference type="ChEBI" id="CHEBI:32372"/>
        <dbReference type="ChEBI" id="CHEBI:84201"/>
        <dbReference type="ChEBI" id="CHEBI:136312"/>
    </reaction>
    <physiologicalReaction direction="left-to-right" evidence="16">
        <dbReference type="Rhea" id="RHEA:52073"/>
    </physiologicalReaction>
</comment>
<dbReference type="AlphaFoldDB" id="A0A8I6TGH8"/>
<evidence type="ECO:0000256" key="5">
    <source>
        <dbReference type="ARBA" id="ARBA00022989"/>
    </source>
</evidence>
<reference evidence="18" key="1">
    <citation type="submission" date="2022-01" db="UniProtKB">
        <authorList>
            <consortium name="EnsemblMetazoa"/>
        </authorList>
    </citation>
    <scope>IDENTIFICATION</scope>
</reference>
<dbReference type="OrthoDB" id="1898221at2759"/>
<evidence type="ECO:0000256" key="17">
    <source>
        <dbReference type="SAM" id="Phobius"/>
    </source>
</evidence>
<dbReference type="InterPro" id="IPR006838">
    <property type="entry name" value="ADTRP_AIG1"/>
</dbReference>
<dbReference type="RefSeq" id="XP_014255878.1">
    <property type="nucleotide sequence ID" value="XM_014400392.2"/>
</dbReference>
<proteinExistence type="inferred from homology"/>
<keyword evidence="5 17" id="KW-1133">Transmembrane helix</keyword>
<evidence type="ECO:0000256" key="10">
    <source>
        <dbReference type="ARBA" id="ARBA00048680"/>
    </source>
</evidence>
<evidence type="ECO:0000256" key="4">
    <source>
        <dbReference type="ARBA" id="ARBA00022692"/>
    </source>
</evidence>
<dbReference type="Pfam" id="PF04750">
    <property type="entry name" value="Far-17a_AIG1"/>
    <property type="match status" value="1"/>
</dbReference>
<dbReference type="EnsemblMetazoa" id="XM_014400392.2">
    <property type="protein sequence ID" value="XP_014255878.1"/>
    <property type="gene ID" value="LOC106670242"/>
</dbReference>
<comment type="catalytic activity">
    <reaction evidence="13">
        <text>9-octadecanoyloxy-octadecanoate + H2O = 9-hydroxy-octadecanoate + octadecanoate + H(+)</text>
        <dbReference type="Rhea" id="RHEA:52096"/>
        <dbReference type="ChEBI" id="CHEBI:15377"/>
        <dbReference type="ChEBI" id="CHEBI:15378"/>
        <dbReference type="ChEBI" id="CHEBI:25629"/>
        <dbReference type="ChEBI" id="CHEBI:136286"/>
        <dbReference type="ChEBI" id="CHEBI:136373"/>
    </reaction>
    <physiologicalReaction direction="left-to-right" evidence="13">
        <dbReference type="Rhea" id="RHEA:52097"/>
    </physiologicalReaction>
</comment>
<evidence type="ECO:0000256" key="8">
    <source>
        <dbReference type="ARBA" id="ARBA00047427"/>
    </source>
</evidence>
<keyword evidence="4 17" id="KW-0812">Transmembrane</keyword>
<comment type="catalytic activity">
    <reaction evidence="7">
        <text>12-hexadecanoyloxy-octadecanoate + H2O = 12-hydroxyoctadecanoate + hexadecanoate + H(+)</text>
        <dbReference type="Rhea" id="RHEA:52056"/>
        <dbReference type="ChEBI" id="CHEBI:7896"/>
        <dbReference type="ChEBI" id="CHEBI:15377"/>
        <dbReference type="ChEBI" id="CHEBI:15378"/>
        <dbReference type="ChEBI" id="CHEBI:83677"/>
        <dbReference type="ChEBI" id="CHEBI:84201"/>
    </reaction>
    <physiologicalReaction direction="left-to-right" evidence="7">
        <dbReference type="Rhea" id="RHEA:52057"/>
    </physiologicalReaction>
</comment>
<dbReference type="GO" id="GO:0016020">
    <property type="term" value="C:membrane"/>
    <property type="evidence" value="ECO:0007669"/>
    <property type="project" value="InterPro"/>
</dbReference>
<comment type="subcellular location">
    <subcellularLocation>
        <location evidence="2">Endomembrane system</location>
        <topology evidence="2">Multi-pass membrane protein</topology>
    </subcellularLocation>
</comment>